<keyword evidence="2" id="KW-0687">Ribonucleoprotein</keyword>
<feature type="transmembrane region" description="Helical" evidence="1">
    <location>
        <begin position="33"/>
        <end position="50"/>
    </location>
</feature>
<comment type="caution">
    <text evidence="2">The sequence shown here is derived from an EMBL/GenBank/DDBJ whole genome shotgun (WGS) entry which is preliminary data.</text>
</comment>
<dbReference type="AlphaFoldDB" id="S9QIJ2"/>
<accession>S9QIJ2</accession>
<dbReference type="EMBL" id="APVH01000035">
    <property type="protein sequence ID" value="EPX79597.1"/>
    <property type="molecule type" value="Genomic_DNA"/>
</dbReference>
<dbReference type="RefSeq" id="WP_020038561.1">
    <property type="nucleotide sequence ID" value="NZ_KE557278.1"/>
</dbReference>
<protein>
    <submittedName>
        <fullName evidence="2">50S ribosomal protein L35</fullName>
    </submittedName>
</protein>
<organism evidence="2 3">
    <name type="scientific">Salipiger mucosus DSM 16094</name>
    <dbReference type="NCBI Taxonomy" id="1123237"/>
    <lineage>
        <taxon>Bacteria</taxon>
        <taxon>Pseudomonadati</taxon>
        <taxon>Pseudomonadota</taxon>
        <taxon>Alphaproteobacteria</taxon>
        <taxon>Rhodobacterales</taxon>
        <taxon>Roseobacteraceae</taxon>
        <taxon>Salipiger</taxon>
    </lineage>
</organism>
<evidence type="ECO:0000256" key="1">
    <source>
        <dbReference type="SAM" id="Phobius"/>
    </source>
</evidence>
<sequence>MTPDQFLVLGLCLAVIAVPAIISAWSDRRAPRVGSVVLLAGLALVLHAIVNKPGGYELAALPGVLFGVIGDLIR</sequence>
<name>S9QIJ2_9RHOB</name>
<keyword evidence="2" id="KW-0689">Ribosomal protein</keyword>
<proteinExistence type="predicted"/>
<keyword evidence="1" id="KW-0812">Transmembrane</keyword>
<keyword evidence="1" id="KW-1133">Transmembrane helix</keyword>
<evidence type="ECO:0000313" key="2">
    <source>
        <dbReference type="EMBL" id="EPX79597.1"/>
    </source>
</evidence>
<keyword evidence="3" id="KW-1185">Reference proteome</keyword>
<gene>
    <name evidence="2" type="ORF">Salmuc_05537</name>
</gene>
<feature type="transmembrane region" description="Helical" evidence="1">
    <location>
        <begin position="6"/>
        <end position="26"/>
    </location>
</feature>
<dbReference type="Proteomes" id="UP000015347">
    <property type="component" value="Unassembled WGS sequence"/>
</dbReference>
<keyword evidence="1" id="KW-0472">Membrane</keyword>
<reference evidence="3" key="1">
    <citation type="journal article" date="2014" name="Stand. Genomic Sci.">
        <title>Genome sequence of the exopolysaccharide-producing Salipiger mucosus type strain (DSM 16094(T)), a moderately halophilic member of the Roseobacter clade.</title>
        <authorList>
            <person name="Riedel T."/>
            <person name="Spring S."/>
            <person name="Fiebig A."/>
            <person name="Petersen J."/>
            <person name="Kyrpides N.C."/>
            <person name="Goker M."/>
            <person name="Klenk H.P."/>
        </authorList>
    </citation>
    <scope>NUCLEOTIDE SEQUENCE [LARGE SCALE GENOMIC DNA]</scope>
    <source>
        <strain evidence="3">DSM 16094</strain>
    </source>
</reference>
<dbReference type="OrthoDB" id="7875801at2"/>
<evidence type="ECO:0000313" key="3">
    <source>
        <dbReference type="Proteomes" id="UP000015347"/>
    </source>
</evidence>
<dbReference type="HOGENOM" id="CLU_196825_1_0_5"/>
<dbReference type="GO" id="GO:0005840">
    <property type="term" value="C:ribosome"/>
    <property type="evidence" value="ECO:0007669"/>
    <property type="project" value="UniProtKB-KW"/>
</dbReference>
<dbReference type="STRING" id="1123237.Salmuc_05537"/>